<dbReference type="SMART" id="SM00398">
    <property type="entry name" value="HMG"/>
    <property type="match status" value="1"/>
</dbReference>
<dbReference type="EMBL" id="CAFZ01000137">
    <property type="protein sequence ID" value="CCA71859.1"/>
    <property type="molecule type" value="Genomic_DNA"/>
</dbReference>
<evidence type="ECO:0000259" key="7">
    <source>
        <dbReference type="PROSITE" id="PS50118"/>
    </source>
</evidence>
<comment type="similarity">
    <text evidence="3">Belongs to the NHP6 family.</text>
</comment>
<comment type="caution">
    <text evidence="8">The sequence shown here is derived from an EMBL/GenBank/DDBJ whole genome shotgun (WGS) entry which is preliminary data.</text>
</comment>
<feature type="compositionally biased region" description="Basic residues" evidence="6">
    <location>
        <begin position="8"/>
        <end position="17"/>
    </location>
</feature>
<name>G4TKL2_SERID</name>
<feature type="region of interest" description="Disordered" evidence="6">
    <location>
        <begin position="1"/>
        <end position="26"/>
    </location>
</feature>
<keyword evidence="1 5" id="KW-0238">DNA-binding</keyword>
<dbReference type="SUPFAM" id="SSF47095">
    <property type="entry name" value="HMG-box"/>
    <property type="match status" value="1"/>
</dbReference>
<dbReference type="InterPro" id="IPR009071">
    <property type="entry name" value="HMG_box_dom"/>
</dbReference>
<keyword evidence="9" id="KW-1185">Reference proteome</keyword>
<evidence type="ECO:0000256" key="1">
    <source>
        <dbReference type="ARBA" id="ARBA00023125"/>
    </source>
</evidence>
<feature type="compositionally biased region" description="Basic and acidic residues" evidence="6">
    <location>
        <begin position="61"/>
        <end position="92"/>
    </location>
</feature>
<dbReference type="InterPro" id="IPR050342">
    <property type="entry name" value="HMGB"/>
</dbReference>
<evidence type="ECO:0000313" key="8">
    <source>
        <dbReference type="EMBL" id="CCA71859.1"/>
    </source>
</evidence>
<gene>
    <name evidence="8" type="ORF">PIIN_05794</name>
</gene>
<evidence type="ECO:0000256" key="4">
    <source>
        <dbReference type="ARBA" id="ARBA00064996"/>
    </source>
</evidence>
<dbReference type="OrthoDB" id="1919336at2759"/>
<comment type="subunit">
    <text evidence="4">Weakly associates with the stable SPT16-POB3 heterodimer to form the FACT complex.</text>
</comment>
<evidence type="ECO:0000256" key="2">
    <source>
        <dbReference type="ARBA" id="ARBA00023242"/>
    </source>
</evidence>
<evidence type="ECO:0000313" key="9">
    <source>
        <dbReference type="Proteomes" id="UP000007148"/>
    </source>
</evidence>
<sequence>MPKEAKPKKEKVTKKKDPHAPKKALSPYMFFTQEWREKIKDENPGIGFGEVAKRLGAKWKSMTDEEKEPYVQKHQADKKRADDEKEAYEGKSKAAAAASGDDEDDD</sequence>
<dbReference type="CDD" id="cd01390">
    <property type="entry name" value="HMG-box_NHP6-like"/>
    <property type="match status" value="1"/>
</dbReference>
<dbReference type="Proteomes" id="UP000007148">
    <property type="component" value="Unassembled WGS sequence"/>
</dbReference>
<evidence type="ECO:0000256" key="5">
    <source>
        <dbReference type="PROSITE-ProRule" id="PRU00267"/>
    </source>
</evidence>
<keyword evidence="2 5" id="KW-0539">Nucleus</keyword>
<dbReference type="FunCoup" id="G4TKL2">
    <property type="interactions" value="263"/>
</dbReference>
<dbReference type="GO" id="GO:0003677">
    <property type="term" value="F:DNA binding"/>
    <property type="evidence" value="ECO:0007669"/>
    <property type="project" value="UniProtKB-UniRule"/>
</dbReference>
<dbReference type="PANTHER" id="PTHR48112">
    <property type="entry name" value="HIGH MOBILITY GROUP PROTEIN DSP1"/>
    <property type="match status" value="1"/>
</dbReference>
<organism evidence="8 9">
    <name type="scientific">Serendipita indica (strain DSM 11827)</name>
    <name type="common">Root endophyte fungus</name>
    <name type="synonym">Piriformospora indica</name>
    <dbReference type="NCBI Taxonomy" id="1109443"/>
    <lineage>
        <taxon>Eukaryota</taxon>
        <taxon>Fungi</taxon>
        <taxon>Dikarya</taxon>
        <taxon>Basidiomycota</taxon>
        <taxon>Agaricomycotina</taxon>
        <taxon>Agaricomycetes</taxon>
        <taxon>Sebacinales</taxon>
        <taxon>Serendipitaceae</taxon>
        <taxon>Serendipita</taxon>
    </lineage>
</organism>
<protein>
    <submittedName>
        <fullName evidence="8">NHP6A-Nonhistone chromosomal protein related to mammalian HMG1</fullName>
    </submittedName>
</protein>
<dbReference type="PANTHER" id="PTHR48112:SF22">
    <property type="entry name" value="MITOCHONDRIAL TRANSCRIPTION FACTOR A, ISOFORM B"/>
    <property type="match status" value="1"/>
</dbReference>
<proteinExistence type="inferred from homology"/>
<accession>G4TKL2</accession>
<evidence type="ECO:0000256" key="3">
    <source>
        <dbReference type="ARBA" id="ARBA00043963"/>
    </source>
</evidence>
<dbReference type="FunFam" id="1.10.30.10:FF:000016">
    <property type="entry name" value="FACT complex subunit SSRP1"/>
    <property type="match status" value="1"/>
</dbReference>
<feature type="region of interest" description="Disordered" evidence="6">
    <location>
        <begin position="60"/>
        <end position="106"/>
    </location>
</feature>
<dbReference type="AlphaFoldDB" id="G4TKL2"/>
<dbReference type="PROSITE" id="PS50118">
    <property type="entry name" value="HMG_BOX_2"/>
    <property type="match status" value="1"/>
</dbReference>
<dbReference type="OMA" id="WRERIKN"/>
<dbReference type="InParanoid" id="G4TKL2"/>
<dbReference type="HOGENOM" id="CLU_082854_10_0_1"/>
<dbReference type="Pfam" id="PF00505">
    <property type="entry name" value="HMG_box"/>
    <property type="match status" value="1"/>
</dbReference>
<dbReference type="STRING" id="1109443.G4TKL2"/>
<feature type="DNA-binding region" description="HMG box" evidence="5">
    <location>
        <begin position="21"/>
        <end position="89"/>
    </location>
</feature>
<dbReference type="InterPro" id="IPR036910">
    <property type="entry name" value="HMG_box_dom_sf"/>
</dbReference>
<dbReference type="Gene3D" id="1.10.30.10">
    <property type="entry name" value="High mobility group box domain"/>
    <property type="match status" value="1"/>
</dbReference>
<reference evidence="8 9" key="1">
    <citation type="journal article" date="2011" name="PLoS Pathog.">
        <title>Endophytic Life Strategies Decoded by Genome and Transcriptome Analyses of the Mutualistic Root Symbiont Piriformospora indica.</title>
        <authorList>
            <person name="Zuccaro A."/>
            <person name="Lahrmann U."/>
            <person name="Guldener U."/>
            <person name="Langen G."/>
            <person name="Pfiffi S."/>
            <person name="Biedenkopf D."/>
            <person name="Wong P."/>
            <person name="Samans B."/>
            <person name="Grimm C."/>
            <person name="Basiewicz M."/>
            <person name="Murat C."/>
            <person name="Martin F."/>
            <person name="Kogel K.H."/>
        </authorList>
    </citation>
    <scope>NUCLEOTIDE SEQUENCE [LARGE SCALE GENOMIC DNA]</scope>
    <source>
        <strain evidence="8 9">DSM 11827</strain>
    </source>
</reference>
<dbReference type="GO" id="GO:0005634">
    <property type="term" value="C:nucleus"/>
    <property type="evidence" value="ECO:0007669"/>
    <property type="project" value="UniProtKB-UniRule"/>
</dbReference>
<feature type="domain" description="HMG box" evidence="7">
    <location>
        <begin position="21"/>
        <end position="89"/>
    </location>
</feature>
<dbReference type="eggNOG" id="KOG0381">
    <property type="taxonomic scope" value="Eukaryota"/>
</dbReference>
<evidence type="ECO:0000256" key="6">
    <source>
        <dbReference type="SAM" id="MobiDB-lite"/>
    </source>
</evidence>